<gene>
    <name evidence="2" type="ORF">BSAL_52095</name>
</gene>
<dbReference type="Pfam" id="PF00400">
    <property type="entry name" value="WD40"/>
    <property type="match status" value="1"/>
</dbReference>
<feature type="compositionally biased region" description="Basic and acidic residues" evidence="1">
    <location>
        <begin position="284"/>
        <end position="294"/>
    </location>
</feature>
<dbReference type="VEuPathDB" id="TriTrypDB:BSAL_52095"/>
<dbReference type="EMBL" id="CYKH01000078">
    <property type="protein sequence ID" value="CUE69590.1"/>
    <property type="molecule type" value="Genomic_DNA"/>
</dbReference>
<evidence type="ECO:0000256" key="1">
    <source>
        <dbReference type="SAM" id="MobiDB-lite"/>
    </source>
</evidence>
<dbReference type="AlphaFoldDB" id="A0A0S4IHW1"/>
<dbReference type="InterPro" id="IPR036322">
    <property type="entry name" value="WD40_repeat_dom_sf"/>
</dbReference>
<keyword evidence="3" id="KW-1185">Reference proteome</keyword>
<evidence type="ECO:0000313" key="3">
    <source>
        <dbReference type="Proteomes" id="UP000051952"/>
    </source>
</evidence>
<protein>
    <submittedName>
        <fullName evidence="2">Uncharacterized protein</fullName>
    </submittedName>
</protein>
<dbReference type="SMART" id="SM00320">
    <property type="entry name" value="WD40"/>
    <property type="match status" value="3"/>
</dbReference>
<dbReference type="SUPFAM" id="SSF50978">
    <property type="entry name" value="WD40 repeat-like"/>
    <property type="match status" value="1"/>
</dbReference>
<dbReference type="InterPro" id="IPR015943">
    <property type="entry name" value="WD40/YVTN_repeat-like_dom_sf"/>
</dbReference>
<name>A0A0S4IHW1_BODSA</name>
<evidence type="ECO:0000313" key="2">
    <source>
        <dbReference type="EMBL" id="CUE69590.1"/>
    </source>
</evidence>
<dbReference type="Gene3D" id="2.130.10.10">
    <property type="entry name" value="YVTN repeat-like/Quinoprotein amine dehydrogenase"/>
    <property type="match status" value="2"/>
</dbReference>
<dbReference type="Proteomes" id="UP000051952">
    <property type="component" value="Unassembled WGS sequence"/>
</dbReference>
<dbReference type="OrthoDB" id="10251741at2759"/>
<reference evidence="3" key="1">
    <citation type="submission" date="2015-09" db="EMBL/GenBank/DDBJ databases">
        <authorList>
            <consortium name="Pathogen Informatics"/>
        </authorList>
    </citation>
    <scope>NUCLEOTIDE SEQUENCE [LARGE SCALE GENOMIC DNA]</scope>
    <source>
        <strain evidence="3">Lake Konstanz</strain>
    </source>
</reference>
<dbReference type="PANTHER" id="PTHR47822">
    <property type="entry name" value="CARBOHYDRATE BINDING DOMAIN CONTAINING PROTEIN"/>
    <property type="match status" value="1"/>
</dbReference>
<feature type="region of interest" description="Disordered" evidence="1">
    <location>
        <begin position="272"/>
        <end position="294"/>
    </location>
</feature>
<sequence>MDFVTSCAVPNNGDVLTTAFSADSTILCAGTGDSTVVQYYAQRLFKPSSVIFNAAMAAGQEFKLPPVCVRFLPEYLQHRADEQKGAKNMMLVACVDGGLSQWHLGSAQRLQSATFHENPIYALDYEPSGTAIAAGCDDGTVVMLDPNRIGTVVSHLKPEVEWTWTPHGSQRIQSIKHLTGSLVVSGGWSRTALLWDTRAGHPVGKMVGPYICGDGVDAHGEKIVTASFREENPLELWDIRNLSEPTSTLLTVPPVPTADMTRKMSAILLRRDSHHHHPPSPKKTAPDADAAHFEEDVDEVQRPSLFTAKFNPSGSCLLAGGNFGQLHYYDVNKGIEITERDVHFSRGIASAALCTQKHSIFSIAWSPDGRGVGIGGGHGLCLGVTV</sequence>
<organism evidence="2 3">
    <name type="scientific">Bodo saltans</name>
    <name type="common">Flagellated protozoan</name>
    <dbReference type="NCBI Taxonomy" id="75058"/>
    <lineage>
        <taxon>Eukaryota</taxon>
        <taxon>Discoba</taxon>
        <taxon>Euglenozoa</taxon>
        <taxon>Kinetoplastea</taxon>
        <taxon>Metakinetoplastina</taxon>
        <taxon>Eubodonida</taxon>
        <taxon>Bodonidae</taxon>
        <taxon>Bodo</taxon>
    </lineage>
</organism>
<dbReference type="PANTHER" id="PTHR47822:SF2">
    <property type="entry name" value="F-BOX AND WD-40 DOMAIN PROTEIN 7"/>
    <property type="match status" value="1"/>
</dbReference>
<proteinExistence type="predicted"/>
<dbReference type="InterPro" id="IPR001680">
    <property type="entry name" value="WD40_rpt"/>
</dbReference>
<accession>A0A0S4IHW1</accession>